<evidence type="ECO:0000256" key="7">
    <source>
        <dbReference type="PIRSR" id="PIRSR601929-1"/>
    </source>
</evidence>
<dbReference type="InterPro" id="IPR006045">
    <property type="entry name" value="Cupin_1"/>
</dbReference>
<keyword evidence="10" id="KW-0732">Signal</keyword>
<comment type="subcellular location">
    <subcellularLocation>
        <location evidence="1 10">Secreted</location>
        <location evidence="1 10">Extracellular space</location>
        <location evidence="1 10">Apoplast</location>
    </subcellularLocation>
</comment>
<dbReference type="InterPro" id="IPR011051">
    <property type="entry name" value="RmlC_Cupin_sf"/>
</dbReference>
<evidence type="ECO:0000313" key="12">
    <source>
        <dbReference type="EMBL" id="KAG0570228.1"/>
    </source>
</evidence>
<keyword evidence="4 10" id="KW-0964">Secreted</keyword>
<protein>
    <recommendedName>
        <fullName evidence="10">Germin-like protein</fullName>
    </recommendedName>
</protein>
<evidence type="ECO:0000256" key="6">
    <source>
        <dbReference type="ARBA" id="ARBA00023211"/>
    </source>
</evidence>
<dbReference type="EMBL" id="CM026427">
    <property type="protein sequence ID" value="KAG0570228.1"/>
    <property type="molecule type" value="Genomic_DNA"/>
</dbReference>
<dbReference type="InterPro" id="IPR014710">
    <property type="entry name" value="RmlC-like_jellyroll"/>
</dbReference>
<gene>
    <name evidence="12" type="ORF">KC19_6G145900</name>
</gene>
<evidence type="ECO:0000259" key="11">
    <source>
        <dbReference type="SMART" id="SM00835"/>
    </source>
</evidence>
<proteinExistence type="inferred from homology"/>
<evidence type="ECO:0000256" key="5">
    <source>
        <dbReference type="ARBA" id="ARBA00022723"/>
    </source>
</evidence>
<dbReference type="GO" id="GO:0048046">
    <property type="term" value="C:apoplast"/>
    <property type="evidence" value="ECO:0007669"/>
    <property type="project" value="UniProtKB-SubCell"/>
</dbReference>
<feature type="binding site" evidence="8">
    <location>
        <position position="135"/>
    </location>
    <ligand>
        <name>Mn(2+)</name>
        <dbReference type="ChEBI" id="CHEBI:29035"/>
    </ligand>
</feature>
<dbReference type="PRINTS" id="PR00325">
    <property type="entry name" value="GERMIN"/>
</dbReference>
<accession>A0A8T0HHM4</accession>
<keyword evidence="3 10" id="KW-0052">Apoplast</keyword>
<sequence length="236" mass="25060">MGAYRSSQRSTLDLLKLLVVALCASTAFFLGDVHAADPDPLADFCVADLSPNAPLVNGYACKPRTNVTTDDFVYTGFRQAAASDAQIMQSPTGAVVSLAGPKEWPGLNTQGVTHARLDFAIGGVIPLHTHPRAAETLLVLKGTIYTGFISDDNVLYASTLKQGDVILFPKALLHFQLNVGNETAITFNTLTSQSPGLLLSANQIFEPNITSTVIEKSFGIDAATVKLLKASYPGHP</sequence>
<dbReference type="SUPFAM" id="SSF51182">
    <property type="entry name" value="RmlC-like cupins"/>
    <property type="match status" value="1"/>
</dbReference>
<feature type="binding site" evidence="8">
    <location>
        <position position="128"/>
    </location>
    <ligand>
        <name>Mn(2+)</name>
        <dbReference type="ChEBI" id="CHEBI:29035"/>
    </ligand>
</feature>
<dbReference type="GO" id="GO:0030145">
    <property type="term" value="F:manganese ion binding"/>
    <property type="evidence" value="ECO:0007669"/>
    <property type="project" value="UniProtKB-UniRule"/>
</dbReference>
<evidence type="ECO:0000256" key="8">
    <source>
        <dbReference type="PIRSR" id="PIRSR601929-2"/>
    </source>
</evidence>
<keyword evidence="5 7" id="KW-0479">Metal-binding</keyword>
<evidence type="ECO:0000256" key="10">
    <source>
        <dbReference type="RuleBase" id="RU366015"/>
    </source>
</evidence>
<organism evidence="12 13">
    <name type="scientific">Ceratodon purpureus</name>
    <name type="common">Fire moss</name>
    <name type="synonym">Dicranum purpureum</name>
    <dbReference type="NCBI Taxonomy" id="3225"/>
    <lineage>
        <taxon>Eukaryota</taxon>
        <taxon>Viridiplantae</taxon>
        <taxon>Streptophyta</taxon>
        <taxon>Embryophyta</taxon>
        <taxon>Bryophyta</taxon>
        <taxon>Bryophytina</taxon>
        <taxon>Bryopsida</taxon>
        <taxon>Dicranidae</taxon>
        <taxon>Pseudoditrichales</taxon>
        <taxon>Ditrichaceae</taxon>
        <taxon>Ceratodon</taxon>
    </lineage>
</organism>
<feature type="binding site" evidence="8">
    <location>
        <position position="130"/>
    </location>
    <ligand>
        <name>Mn(2+)</name>
        <dbReference type="ChEBI" id="CHEBI:29035"/>
    </ligand>
</feature>
<name>A0A8T0HHM4_CERPU</name>
<evidence type="ECO:0000256" key="9">
    <source>
        <dbReference type="PIRSR" id="PIRSR601929-3"/>
    </source>
</evidence>
<feature type="binding site" evidence="7">
    <location>
        <position position="130"/>
    </location>
    <ligand>
        <name>oxalate</name>
        <dbReference type="ChEBI" id="CHEBI:30623"/>
    </ligand>
</feature>
<comment type="similarity">
    <text evidence="2 10">Belongs to the germin family.</text>
</comment>
<evidence type="ECO:0000313" key="13">
    <source>
        <dbReference type="Proteomes" id="UP000822688"/>
    </source>
</evidence>
<dbReference type="Proteomes" id="UP000822688">
    <property type="component" value="Chromosome 6"/>
</dbReference>
<keyword evidence="9" id="KW-1015">Disulfide bond</keyword>
<dbReference type="SMART" id="SM00835">
    <property type="entry name" value="Cupin_1"/>
    <property type="match status" value="1"/>
</dbReference>
<feature type="domain" description="Cupin type-1" evidence="11">
    <location>
        <begin position="83"/>
        <end position="226"/>
    </location>
</feature>
<dbReference type="InterPro" id="IPR001929">
    <property type="entry name" value="Germin"/>
</dbReference>
<dbReference type="AlphaFoldDB" id="A0A8T0HHM4"/>
<feature type="binding site" evidence="7">
    <location>
        <position position="135"/>
    </location>
    <ligand>
        <name>oxalate</name>
        <dbReference type="ChEBI" id="CHEBI:30623"/>
    </ligand>
</feature>
<dbReference type="Gene3D" id="2.60.120.10">
    <property type="entry name" value="Jelly Rolls"/>
    <property type="match status" value="1"/>
</dbReference>
<dbReference type="Pfam" id="PF00190">
    <property type="entry name" value="Cupin_1"/>
    <property type="match status" value="1"/>
</dbReference>
<evidence type="ECO:0000256" key="4">
    <source>
        <dbReference type="ARBA" id="ARBA00022525"/>
    </source>
</evidence>
<dbReference type="PANTHER" id="PTHR31238">
    <property type="entry name" value="GERMIN-LIKE PROTEIN SUBFAMILY 3 MEMBER 3"/>
    <property type="match status" value="1"/>
</dbReference>
<reference evidence="12 13" key="1">
    <citation type="submission" date="2020-06" db="EMBL/GenBank/DDBJ databases">
        <title>WGS assembly of Ceratodon purpureus strain R40.</title>
        <authorList>
            <person name="Carey S.B."/>
            <person name="Jenkins J."/>
            <person name="Shu S."/>
            <person name="Lovell J.T."/>
            <person name="Sreedasyam A."/>
            <person name="Maumus F."/>
            <person name="Tiley G.P."/>
            <person name="Fernandez-Pozo N."/>
            <person name="Barry K."/>
            <person name="Chen C."/>
            <person name="Wang M."/>
            <person name="Lipzen A."/>
            <person name="Daum C."/>
            <person name="Saski C.A."/>
            <person name="Payton A.C."/>
            <person name="Mcbreen J.C."/>
            <person name="Conrad R.E."/>
            <person name="Kollar L.M."/>
            <person name="Olsson S."/>
            <person name="Huttunen S."/>
            <person name="Landis J.B."/>
            <person name="Wickett N.J."/>
            <person name="Johnson M.G."/>
            <person name="Rensing S.A."/>
            <person name="Grimwood J."/>
            <person name="Schmutz J."/>
            <person name="Mcdaniel S.F."/>
        </authorList>
    </citation>
    <scope>NUCLEOTIDE SEQUENCE [LARGE SCALE GENOMIC DNA]</scope>
    <source>
        <strain evidence="12 13">R40</strain>
    </source>
</reference>
<feature type="disulfide bond" evidence="9">
    <location>
        <begin position="45"/>
        <end position="61"/>
    </location>
</feature>
<feature type="signal peptide" evidence="10">
    <location>
        <begin position="1"/>
        <end position="35"/>
    </location>
</feature>
<evidence type="ECO:0000256" key="3">
    <source>
        <dbReference type="ARBA" id="ARBA00022523"/>
    </source>
</evidence>
<feature type="binding site" evidence="8">
    <location>
        <position position="174"/>
    </location>
    <ligand>
        <name>Mn(2+)</name>
        <dbReference type="ChEBI" id="CHEBI:29035"/>
    </ligand>
</feature>
<keyword evidence="6 7" id="KW-0464">Manganese</keyword>
<comment type="caution">
    <text evidence="12">The sequence shown here is derived from an EMBL/GenBank/DDBJ whole genome shotgun (WGS) entry which is preliminary data.</text>
</comment>
<dbReference type="CDD" id="cd02241">
    <property type="entry name" value="cupin_OxOx"/>
    <property type="match status" value="1"/>
</dbReference>
<keyword evidence="13" id="KW-1185">Reference proteome</keyword>
<feature type="chain" id="PRO_5035965107" description="Germin-like protein" evidence="10">
    <location>
        <begin position="36"/>
        <end position="236"/>
    </location>
</feature>
<evidence type="ECO:0000256" key="1">
    <source>
        <dbReference type="ARBA" id="ARBA00004271"/>
    </source>
</evidence>
<evidence type="ECO:0000256" key="2">
    <source>
        <dbReference type="ARBA" id="ARBA00007456"/>
    </source>
</evidence>